<evidence type="ECO:0000259" key="1">
    <source>
        <dbReference type="Pfam" id="PF01968"/>
    </source>
</evidence>
<dbReference type="Proteomes" id="UP000050326">
    <property type="component" value="Unassembled WGS sequence"/>
</dbReference>
<dbReference type="OrthoDB" id="9768323at2"/>
<dbReference type="InterPro" id="IPR045079">
    <property type="entry name" value="Oxoprolinase-like"/>
</dbReference>
<name>A0A0P8W5C4_9CLOT</name>
<dbReference type="EC" id="6.4.1.8" evidence="4"/>
<dbReference type="PANTHER" id="PTHR11365:SF23">
    <property type="entry name" value="HYPOTHETICAL 5-OXOPROLINASE (EUROFUNG)-RELATED"/>
    <property type="match status" value="1"/>
</dbReference>
<dbReference type="Pfam" id="PF19278">
    <property type="entry name" value="Hydant_A_C"/>
    <property type="match status" value="1"/>
</dbReference>
<feature type="domain" description="Hydantoinase/oxoprolinase N-terminal" evidence="2">
    <location>
        <begin position="4"/>
        <end position="183"/>
    </location>
</feature>
<gene>
    <name evidence="4" type="primary">apc3_2</name>
    <name evidence="4" type="ORF">OXPF_33610</name>
</gene>
<reference evidence="4 5" key="1">
    <citation type="submission" date="2015-09" db="EMBL/GenBank/DDBJ databases">
        <title>Genome sequence of Oxobacter pfennigii DSM 3222.</title>
        <authorList>
            <person name="Poehlein A."/>
            <person name="Bengelsdorf F.R."/>
            <person name="Schiel-Bengelsdorf B."/>
            <person name="Duerre P."/>
            <person name="Daniel R."/>
        </authorList>
    </citation>
    <scope>NUCLEOTIDE SEQUENCE [LARGE SCALE GENOMIC DNA]</scope>
    <source>
        <strain evidence="4 5">DSM 3222</strain>
    </source>
</reference>
<dbReference type="PANTHER" id="PTHR11365">
    <property type="entry name" value="5-OXOPROLINASE RELATED"/>
    <property type="match status" value="1"/>
</dbReference>
<accession>A0A0P8W5C4</accession>
<evidence type="ECO:0000313" key="5">
    <source>
        <dbReference type="Proteomes" id="UP000050326"/>
    </source>
</evidence>
<dbReference type="InterPro" id="IPR002821">
    <property type="entry name" value="Hydantoinase_A"/>
</dbReference>
<feature type="domain" description="Hydantoinase A/oxoprolinase" evidence="1">
    <location>
        <begin position="204"/>
        <end position="490"/>
    </location>
</feature>
<dbReference type="Pfam" id="PF01968">
    <property type="entry name" value="Hydantoinase_A"/>
    <property type="match status" value="1"/>
</dbReference>
<dbReference type="GO" id="GO:0017168">
    <property type="term" value="F:5-oxoprolinase (ATP-hydrolyzing) activity"/>
    <property type="evidence" value="ECO:0007669"/>
    <property type="project" value="TreeGrafter"/>
</dbReference>
<keyword evidence="5" id="KW-1185">Reference proteome</keyword>
<dbReference type="PATRIC" id="fig|36849.3.peg.3558"/>
<dbReference type="InterPro" id="IPR008040">
    <property type="entry name" value="Hydant_A_N"/>
</dbReference>
<evidence type="ECO:0000313" key="4">
    <source>
        <dbReference type="EMBL" id="KPU43111.1"/>
    </source>
</evidence>
<dbReference type="STRING" id="36849.OXPF_33610"/>
<keyword evidence="4" id="KW-0436">Ligase</keyword>
<dbReference type="RefSeq" id="WP_054876354.1">
    <property type="nucleotide sequence ID" value="NZ_LKET01000043.1"/>
</dbReference>
<dbReference type="GO" id="GO:0016874">
    <property type="term" value="F:ligase activity"/>
    <property type="evidence" value="ECO:0007669"/>
    <property type="project" value="UniProtKB-KW"/>
</dbReference>
<dbReference type="EMBL" id="LKET01000043">
    <property type="protein sequence ID" value="KPU43111.1"/>
    <property type="molecule type" value="Genomic_DNA"/>
</dbReference>
<dbReference type="AlphaFoldDB" id="A0A0P8W5C4"/>
<organism evidence="4 5">
    <name type="scientific">Oxobacter pfennigii</name>
    <dbReference type="NCBI Taxonomy" id="36849"/>
    <lineage>
        <taxon>Bacteria</taxon>
        <taxon>Bacillati</taxon>
        <taxon>Bacillota</taxon>
        <taxon>Clostridia</taxon>
        <taxon>Eubacteriales</taxon>
        <taxon>Clostridiaceae</taxon>
        <taxon>Oxobacter</taxon>
    </lineage>
</organism>
<protein>
    <submittedName>
        <fullName evidence="4">Acetophenone carboxylase gamma subunit</fullName>
        <ecNumber evidence="4">6.4.1.8</ecNumber>
    </submittedName>
</protein>
<evidence type="ECO:0000259" key="3">
    <source>
        <dbReference type="Pfam" id="PF19278"/>
    </source>
</evidence>
<dbReference type="InterPro" id="IPR049517">
    <property type="entry name" value="ACX-like_C"/>
</dbReference>
<evidence type="ECO:0000259" key="2">
    <source>
        <dbReference type="Pfam" id="PF05378"/>
    </source>
</evidence>
<sequence>MFQVGVDMGGTFTDFIAQSPEGIKTVKIPSDKGNPIITVMEGLKILAHDFNLSSREFLSCIKSLVHGNTVAVNALIQRKGVKTALITTDGFNDALEMRRSKLDNQWNFFASPPEVLVPRHLRFNLKGRVDYSGREITALDLDNLKQIKDELKLLKVESVAVCLLFSFLNPAHEKCVKAYLEDMLPGVYISLSSEVAPKLGEYERTSTAVLDAYLTPKISHYLKELSSSLKEWGLNCGVKLVQNSGGVTSISLDNHFGVKGLFSGPAAGSSGARALSMELNQPDMVLIDMGGTSFDVSLIKGHSIKILSETSVEGYPLSLPAVDINSQGIGGGSIAKVDESLRLNVGPESAESFPGPACFDKGGEAPTITDAALLLGFIEEKSFGKGAIKIRKDLSLKTIKEKIADPLNISPHDAALAIYEVASAKMADAVSLMTLQKGFNPMDFALLAAGGASPIFAAKIARELGVRKIIIPAFGEVFCAQGMLKSKIKTDIAQSFIKSMSEISMGEINQVMSKLKKSADINLSQQGVAFEKREFRFYFGVRYSNQHHQLSLPFEGESLDKNSIRELRIKFNNLHEKYYGYKEPEDECVILDVRIEAGEKEDDIPFHTNNFSMESGAKYDEYRKVCWDKDLKIKDLPVYKFMNIKAQVIVSGPALIEKDYTTIFVSPDYKAYKDEGGNIIMDVKEVK</sequence>
<dbReference type="GO" id="GO:0005829">
    <property type="term" value="C:cytosol"/>
    <property type="evidence" value="ECO:0007669"/>
    <property type="project" value="TreeGrafter"/>
</dbReference>
<proteinExistence type="predicted"/>
<dbReference type="GO" id="GO:0006749">
    <property type="term" value="P:glutathione metabolic process"/>
    <property type="evidence" value="ECO:0007669"/>
    <property type="project" value="TreeGrafter"/>
</dbReference>
<comment type="caution">
    <text evidence="4">The sequence shown here is derived from an EMBL/GenBank/DDBJ whole genome shotgun (WGS) entry which is preliminary data.</text>
</comment>
<feature type="domain" description="Acetophenone carboxylase-like C-terminal" evidence="3">
    <location>
        <begin position="506"/>
        <end position="675"/>
    </location>
</feature>
<dbReference type="Pfam" id="PF05378">
    <property type="entry name" value="Hydant_A_N"/>
    <property type="match status" value="1"/>
</dbReference>